<dbReference type="EMBL" id="JASCZI010241852">
    <property type="protein sequence ID" value="MED6207715.1"/>
    <property type="molecule type" value="Genomic_DNA"/>
</dbReference>
<protein>
    <submittedName>
        <fullName evidence="2">Uncharacterized protein</fullName>
    </submittedName>
</protein>
<dbReference type="Proteomes" id="UP001341840">
    <property type="component" value="Unassembled WGS sequence"/>
</dbReference>
<proteinExistence type="predicted"/>
<evidence type="ECO:0000313" key="2">
    <source>
        <dbReference type="EMBL" id="MED6207715.1"/>
    </source>
</evidence>
<feature type="region of interest" description="Disordered" evidence="1">
    <location>
        <begin position="33"/>
        <end position="88"/>
    </location>
</feature>
<gene>
    <name evidence="2" type="ORF">PIB30_038272</name>
</gene>
<organism evidence="2 3">
    <name type="scientific">Stylosanthes scabra</name>
    <dbReference type="NCBI Taxonomy" id="79078"/>
    <lineage>
        <taxon>Eukaryota</taxon>
        <taxon>Viridiplantae</taxon>
        <taxon>Streptophyta</taxon>
        <taxon>Embryophyta</taxon>
        <taxon>Tracheophyta</taxon>
        <taxon>Spermatophyta</taxon>
        <taxon>Magnoliopsida</taxon>
        <taxon>eudicotyledons</taxon>
        <taxon>Gunneridae</taxon>
        <taxon>Pentapetalae</taxon>
        <taxon>rosids</taxon>
        <taxon>fabids</taxon>
        <taxon>Fabales</taxon>
        <taxon>Fabaceae</taxon>
        <taxon>Papilionoideae</taxon>
        <taxon>50 kb inversion clade</taxon>
        <taxon>dalbergioids sensu lato</taxon>
        <taxon>Dalbergieae</taxon>
        <taxon>Pterocarpus clade</taxon>
        <taxon>Stylosanthes</taxon>
    </lineage>
</organism>
<keyword evidence="3" id="KW-1185">Reference proteome</keyword>
<comment type="caution">
    <text evidence="2">The sequence shown here is derived from an EMBL/GenBank/DDBJ whole genome shotgun (WGS) entry which is preliminary data.</text>
</comment>
<feature type="compositionally biased region" description="Basic and acidic residues" evidence="1">
    <location>
        <begin position="39"/>
        <end position="49"/>
    </location>
</feature>
<name>A0ABU6YBB7_9FABA</name>
<evidence type="ECO:0000256" key="1">
    <source>
        <dbReference type="SAM" id="MobiDB-lite"/>
    </source>
</evidence>
<sequence>MEAALKELFERQTREAEIASEAMKRAEAMVARQQALPEEAEKREQELKQKLQNRLSFIDEDEGMGDSRSRTWKPSTVAGNPPAKENNKHPFSLAKKLDVQNSFGISDFHRQVHRIISSNKEIGPSSDGKRKITLGLVARGGVTPSSRYGMTEARSLDLPSRWFHTSAWEWRGHECVIHAKSTP</sequence>
<reference evidence="2 3" key="1">
    <citation type="journal article" date="2023" name="Plants (Basel)">
        <title>Bridging the Gap: Combining Genomics and Transcriptomics Approaches to Understand Stylosanthes scabra, an Orphan Legume from the Brazilian Caatinga.</title>
        <authorList>
            <person name="Ferreira-Neto J.R.C."/>
            <person name="da Silva M.D."/>
            <person name="Binneck E."/>
            <person name="de Melo N.F."/>
            <person name="da Silva R.H."/>
            <person name="de Melo A.L.T.M."/>
            <person name="Pandolfi V."/>
            <person name="Bustamante F.O."/>
            <person name="Brasileiro-Vidal A.C."/>
            <person name="Benko-Iseppon A.M."/>
        </authorList>
    </citation>
    <scope>NUCLEOTIDE SEQUENCE [LARGE SCALE GENOMIC DNA]</scope>
    <source>
        <tissue evidence="2">Leaves</tissue>
    </source>
</reference>
<evidence type="ECO:0000313" key="3">
    <source>
        <dbReference type="Proteomes" id="UP001341840"/>
    </source>
</evidence>
<accession>A0ABU6YBB7</accession>